<keyword evidence="3" id="KW-1185">Reference proteome</keyword>
<evidence type="ECO:0000313" key="2">
    <source>
        <dbReference type="EMBL" id="CAD7276372.1"/>
    </source>
</evidence>
<dbReference type="EMBL" id="OA882647">
    <property type="protein sequence ID" value="CAD7276372.1"/>
    <property type="molecule type" value="Genomic_DNA"/>
</dbReference>
<proteinExistence type="predicted"/>
<reference evidence="2" key="1">
    <citation type="submission" date="2020-11" db="EMBL/GenBank/DDBJ databases">
        <authorList>
            <person name="Tran Van P."/>
        </authorList>
    </citation>
    <scope>NUCLEOTIDE SEQUENCE</scope>
</reference>
<evidence type="ECO:0000313" key="3">
    <source>
        <dbReference type="Proteomes" id="UP000678499"/>
    </source>
</evidence>
<dbReference type="EMBL" id="CAJPEX010000610">
    <property type="protein sequence ID" value="CAG0916524.1"/>
    <property type="molecule type" value="Genomic_DNA"/>
</dbReference>
<accession>A0A7R9BKW0</accession>
<dbReference type="AlphaFoldDB" id="A0A7R9BKW0"/>
<protein>
    <submittedName>
        <fullName evidence="2">Uncharacterized protein</fullName>
    </submittedName>
</protein>
<gene>
    <name evidence="2" type="ORF">NMOB1V02_LOCUS4137</name>
</gene>
<feature type="transmembrane region" description="Helical" evidence="1">
    <location>
        <begin position="6"/>
        <end position="23"/>
    </location>
</feature>
<keyword evidence="1" id="KW-0812">Transmembrane</keyword>
<keyword evidence="1" id="KW-1133">Transmembrane helix</keyword>
<organism evidence="2">
    <name type="scientific">Notodromas monacha</name>
    <dbReference type="NCBI Taxonomy" id="399045"/>
    <lineage>
        <taxon>Eukaryota</taxon>
        <taxon>Metazoa</taxon>
        <taxon>Ecdysozoa</taxon>
        <taxon>Arthropoda</taxon>
        <taxon>Crustacea</taxon>
        <taxon>Oligostraca</taxon>
        <taxon>Ostracoda</taxon>
        <taxon>Podocopa</taxon>
        <taxon>Podocopida</taxon>
        <taxon>Cypridocopina</taxon>
        <taxon>Cypridoidea</taxon>
        <taxon>Cyprididae</taxon>
        <taxon>Notodromas</taxon>
    </lineage>
</organism>
<dbReference type="Proteomes" id="UP000678499">
    <property type="component" value="Unassembled WGS sequence"/>
</dbReference>
<evidence type="ECO:0000256" key="1">
    <source>
        <dbReference type="SAM" id="Phobius"/>
    </source>
</evidence>
<keyword evidence="1" id="KW-0472">Membrane</keyword>
<sequence length="101" mass="12297">MDNNWLSVGLWLFCFGDWFFVWWRQRCPILRFALRSDWNAGLRFLAQIPAAYFSWVLMQEAYQLSMGFVALFLRYLHILHDKWTCWDQCWQKLSRTSTGSF</sequence>
<name>A0A7R9BKW0_9CRUS</name>